<dbReference type="SMART" id="SM00354">
    <property type="entry name" value="HTH_LACI"/>
    <property type="match status" value="1"/>
</dbReference>
<dbReference type="SUPFAM" id="SSF53822">
    <property type="entry name" value="Periplasmic binding protein-like I"/>
    <property type="match status" value="1"/>
</dbReference>
<dbReference type="Pfam" id="PF00356">
    <property type="entry name" value="LacI"/>
    <property type="match status" value="1"/>
</dbReference>
<evidence type="ECO:0000259" key="4">
    <source>
        <dbReference type="PROSITE" id="PS50932"/>
    </source>
</evidence>
<dbReference type="EMBL" id="FMYH01000007">
    <property type="protein sequence ID" value="SDD41720.1"/>
    <property type="molecule type" value="Genomic_DNA"/>
</dbReference>
<dbReference type="PROSITE" id="PS00356">
    <property type="entry name" value="HTH_LACI_1"/>
    <property type="match status" value="1"/>
</dbReference>
<dbReference type="Pfam" id="PF13377">
    <property type="entry name" value="Peripla_BP_3"/>
    <property type="match status" value="1"/>
</dbReference>
<dbReference type="PANTHER" id="PTHR30146:SF138">
    <property type="entry name" value="TRANSCRIPTIONAL REGULATORY PROTEIN"/>
    <property type="match status" value="1"/>
</dbReference>
<dbReference type="CDD" id="cd01392">
    <property type="entry name" value="HTH_LacI"/>
    <property type="match status" value="1"/>
</dbReference>
<proteinExistence type="predicted"/>
<dbReference type="Gene3D" id="3.40.50.2300">
    <property type="match status" value="2"/>
</dbReference>
<protein>
    <submittedName>
        <fullName evidence="5">Transcriptional regulator, LacI family</fullName>
    </submittedName>
</protein>
<keyword evidence="1" id="KW-0805">Transcription regulation</keyword>
<evidence type="ECO:0000256" key="3">
    <source>
        <dbReference type="ARBA" id="ARBA00023163"/>
    </source>
</evidence>
<reference evidence="5 6" key="1">
    <citation type="submission" date="2016-09" db="EMBL/GenBank/DDBJ databases">
        <authorList>
            <person name="Capua I."/>
            <person name="De Benedictis P."/>
            <person name="Joannis T."/>
            <person name="Lombin L.H."/>
            <person name="Cattoli G."/>
        </authorList>
    </citation>
    <scope>NUCLEOTIDE SEQUENCE [LARGE SCALE GENOMIC DNA]</scope>
    <source>
        <strain evidence="5 6">ISLP-3</strain>
    </source>
</reference>
<organism evidence="5 6">
    <name type="scientific">Sanguibacter gelidistatuariae</name>
    <dbReference type="NCBI Taxonomy" id="1814289"/>
    <lineage>
        <taxon>Bacteria</taxon>
        <taxon>Bacillati</taxon>
        <taxon>Actinomycetota</taxon>
        <taxon>Actinomycetes</taxon>
        <taxon>Micrococcales</taxon>
        <taxon>Sanguibacteraceae</taxon>
        <taxon>Sanguibacter</taxon>
    </lineage>
</organism>
<dbReference type="InterPro" id="IPR028082">
    <property type="entry name" value="Peripla_BP_I"/>
</dbReference>
<keyword evidence="3" id="KW-0804">Transcription</keyword>
<dbReference type="AlphaFoldDB" id="A0A1G6UJW9"/>
<accession>A0A1G6UJW9</accession>
<dbReference type="STRING" id="1814289.SAMN05216410_3280"/>
<dbReference type="CDD" id="cd06267">
    <property type="entry name" value="PBP1_LacI_sugar_binding-like"/>
    <property type="match status" value="1"/>
</dbReference>
<sequence>MATGPMATVRDVAAMARVSISTVSRALSAPDMVNEVTRQRVIDAARELDYRPNPAARGLRVGKTNNLGLLIPDLENPFFASVTKGVQSRARAAGYAVFVADSDEDPAQEIELIGNLATQVDGIILASPRAPSQDILDATAGKTVVMLNREVGDIPSITIDNADGVLQAVSHLRALGHRTIAYASGPVHSWSGEERRKGMVAVAEQFPDLTVVQLGNFRPYFSGGYPAADIAVASSATAVIAYNDLMALGIIDRLRQRGISVPDDMSVVGFDDVPVASLVSPALTTIQIPLAGLGRRGVDLLVERLEGAVDVTTRSEVPVELIIRNSTSVPAASPAASTP</sequence>
<dbReference type="PANTHER" id="PTHR30146">
    <property type="entry name" value="LACI-RELATED TRANSCRIPTIONAL REPRESSOR"/>
    <property type="match status" value="1"/>
</dbReference>
<dbReference type="InterPro" id="IPR010982">
    <property type="entry name" value="Lambda_DNA-bd_dom_sf"/>
</dbReference>
<dbReference type="GO" id="GO:0003700">
    <property type="term" value="F:DNA-binding transcription factor activity"/>
    <property type="evidence" value="ECO:0007669"/>
    <property type="project" value="TreeGrafter"/>
</dbReference>
<dbReference type="Proteomes" id="UP000199039">
    <property type="component" value="Unassembled WGS sequence"/>
</dbReference>
<keyword evidence="2" id="KW-0238">DNA-binding</keyword>
<keyword evidence="6" id="KW-1185">Reference proteome</keyword>
<feature type="domain" description="HTH lacI-type" evidence="4">
    <location>
        <begin position="7"/>
        <end position="61"/>
    </location>
</feature>
<dbReference type="GO" id="GO:0000976">
    <property type="term" value="F:transcription cis-regulatory region binding"/>
    <property type="evidence" value="ECO:0007669"/>
    <property type="project" value="TreeGrafter"/>
</dbReference>
<evidence type="ECO:0000256" key="2">
    <source>
        <dbReference type="ARBA" id="ARBA00023125"/>
    </source>
</evidence>
<name>A0A1G6UJW9_9MICO</name>
<gene>
    <name evidence="5" type="ORF">SAMN05216410_3280</name>
</gene>
<evidence type="ECO:0000256" key="1">
    <source>
        <dbReference type="ARBA" id="ARBA00023015"/>
    </source>
</evidence>
<evidence type="ECO:0000313" key="5">
    <source>
        <dbReference type="EMBL" id="SDD41720.1"/>
    </source>
</evidence>
<dbReference type="SUPFAM" id="SSF47413">
    <property type="entry name" value="lambda repressor-like DNA-binding domains"/>
    <property type="match status" value="1"/>
</dbReference>
<dbReference type="PROSITE" id="PS50932">
    <property type="entry name" value="HTH_LACI_2"/>
    <property type="match status" value="1"/>
</dbReference>
<evidence type="ECO:0000313" key="6">
    <source>
        <dbReference type="Proteomes" id="UP000199039"/>
    </source>
</evidence>
<dbReference type="InterPro" id="IPR046335">
    <property type="entry name" value="LacI/GalR-like_sensor"/>
</dbReference>
<dbReference type="Gene3D" id="1.10.260.40">
    <property type="entry name" value="lambda repressor-like DNA-binding domains"/>
    <property type="match status" value="1"/>
</dbReference>
<dbReference type="InterPro" id="IPR000843">
    <property type="entry name" value="HTH_LacI"/>
</dbReference>
<dbReference type="RefSeq" id="WP_245701270.1">
    <property type="nucleotide sequence ID" value="NZ_FMYH01000007.1"/>
</dbReference>